<reference evidence="6" key="1">
    <citation type="journal article" date="2023" name="Mol. Phylogenet. Evol.">
        <title>Genome-scale phylogeny and comparative genomics of the fungal order Sordariales.</title>
        <authorList>
            <person name="Hensen N."/>
            <person name="Bonometti L."/>
            <person name="Westerberg I."/>
            <person name="Brannstrom I.O."/>
            <person name="Guillou S."/>
            <person name="Cros-Aarteil S."/>
            <person name="Calhoun S."/>
            <person name="Haridas S."/>
            <person name="Kuo A."/>
            <person name="Mondo S."/>
            <person name="Pangilinan J."/>
            <person name="Riley R."/>
            <person name="LaButti K."/>
            <person name="Andreopoulos B."/>
            <person name="Lipzen A."/>
            <person name="Chen C."/>
            <person name="Yan M."/>
            <person name="Daum C."/>
            <person name="Ng V."/>
            <person name="Clum A."/>
            <person name="Steindorff A."/>
            <person name="Ohm R.A."/>
            <person name="Martin F."/>
            <person name="Silar P."/>
            <person name="Natvig D.O."/>
            <person name="Lalanne C."/>
            <person name="Gautier V."/>
            <person name="Ament-Velasquez S.L."/>
            <person name="Kruys A."/>
            <person name="Hutchinson M.I."/>
            <person name="Powell A.J."/>
            <person name="Barry K."/>
            <person name="Miller A.N."/>
            <person name="Grigoriev I.V."/>
            <person name="Debuchy R."/>
            <person name="Gladieux P."/>
            <person name="Hiltunen Thoren M."/>
            <person name="Johannesson H."/>
        </authorList>
    </citation>
    <scope>NUCLEOTIDE SEQUENCE</scope>
    <source>
        <strain evidence="6">FGSC 1904</strain>
    </source>
</reference>
<evidence type="ECO:0000259" key="4">
    <source>
        <dbReference type="PROSITE" id="PS00497"/>
    </source>
</evidence>
<keyword evidence="7" id="KW-1185">Reference proteome</keyword>
<keyword evidence="2" id="KW-0560">Oxidoreductase</keyword>
<dbReference type="Gene3D" id="1.10.1280.10">
    <property type="entry name" value="Di-copper center containing domain from catechol oxidase"/>
    <property type="match status" value="1"/>
</dbReference>
<evidence type="ECO:0000256" key="1">
    <source>
        <dbReference type="ARBA" id="ARBA00022723"/>
    </source>
</evidence>
<dbReference type="Proteomes" id="UP001281003">
    <property type="component" value="Unassembled WGS sequence"/>
</dbReference>
<evidence type="ECO:0000313" key="6">
    <source>
        <dbReference type="EMBL" id="KAK3388827.1"/>
    </source>
</evidence>
<dbReference type="AlphaFoldDB" id="A0AAE0NW64"/>
<feature type="signal peptide" evidence="3">
    <location>
        <begin position="1"/>
        <end position="19"/>
    </location>
</feature>
<proteinExistence type="predicted"/>
<sequence length="393" mass="43981">MARSLWLLLLAASSSLVDASKSCEKDDVYKLQQAGKHQLEARLAKSTTCTKENLQVRREWGDISKADRRKYIDAMLCLMNKPSHLNPTEYPGAQTRFDDFVAVHMNQTMFIHGTGQFLAWHRYFTWSFERVLREECGYTGTQPYWNWGRWAADPASSPLFDGSDTSLSGNGRQIDHGPTDYFPPGPGGGCIYSGPFVNMTVRLGPLAPLSNPPPARNPLPNGMGDNPRCLSRDVHNYLSSRFTRTQDIVTLIADSPDILAFQDRMQTVTFRPWEQEATYDPAEHNGMPLFGVHAAGHHTIGGDPAGDFFTSPNDPAFYAHHSGIDRTWAIWQWLDLENRTEVIAGGTLMFDPFNSPKATLDDVVGLGVVGEGRVWRIRDLVSTVDGPFCYTYE</sequence>
<dbReference type="InterPro" id="IPR050316">
    <property type="entry name" value="Tyrosinase/Hemocyanin"/>
</dbReference>
<dbReference type="GO" id="GO:0046872">
    <property type="term" value="F:metal ion binding"/>
    <property type="evidence" value="ECO:0007669"/>
    <property type="project" value="UniProtKB-KW"/>
</dbReference>
<feature type="chain" id="PRO_5042016792" evidence="3">
    <location>
        <begin position="20"/>
        <end position="393"/>
    </location>
</feature>
<evidence type="ECO:0000259" key="5">
    <source>
        <dbReference type="PROSITE" id="PS00498"/>
    </source>
</evidence>
<dbReference type="InterPro" id="IPR002227">
    <property type="entry name" value="Tyrosinase_Cu-bd"/>
</dbReference>
<dbReference type="PROSITE" id="PS00497">
    <property type="entry name" value="TYROSINASE_1"/>
    <property type="match status" value="1"/>
</dbReference>
<dbReference type="PRINTS" id="PR00092">
    <property type="entry name" value="TYROSINASE"/>
</dbReference>
<feature type="domain" description="Tyrosinase copper-binding" evidence="5">
    <location>
        <begin position="314"/>
        <end position="325"/>
    </location>
</feature>
<keyword evidence="1" id="KW-0479">Metal-binding</keyword>
<name>A0AAE0NW64_SORBR</name>
<dbReference type="PANTHER" id="PTHR11474:SF125">
    <property type="entry name" value="N-ACETYL-6-HYDROXYTRYPTOPHAN OXIDASE IVOB-RELATED"/>
    <property type="match status" value="1"/>
</dbReference>
<dbReference type="PANTHER" id="PTHR11474">
    <property type="entry name" value="TYROSINASE FAMILY MEMBER"/>
    <property type="match status" value="1"/>
</dbReference>
<dbReference type="EMBL" id="JAUTDP010000014">
    <property type="protein sequence ID" value="KAK3388827.1"/>
    <property type="molecule type" value="Genomic_DNA"/>
</dbReference>
<gene>
    <name evidence="6" type="ORF">B0T20DRAFT_86469</name>
</gene>
<dbReference type="InterPro" id="IPR008922">
    <property type="entry name" value="Di-copper_centre_dom_sf"/>
</dbReference>
<evidence type="ECO:0000256" key="2">
    <source>
        <dbReference type="ARBA" id="ARBA00023002"/>
    </source>
</evidence>
<reference evidence="6" key="2">
    <citation type="submission" date="2023-07" db="EMBL/GenBank/DDBJ databases">
        <authorList>
            <consortium name="Lawrence Berkeley National Laboratory"/>
            <person name="Haridas S."/>
            <person name="Hensen N."/>
            <person name="Bonometti L."/>
            <person name="Westerberg I."/>
            <person name="Brannstrom I.O."/>
            <person name="Guillou S."/>
            <person name="Cros-Aarteil S."/>
            <person name="Calhoun S."/>
            <person name="Kuo A."/>
            <person name="Mondo S."/>
            <person name="Pangilinan J."/>
            <person name="Riley R."/>
            <person name="LaButti K."/>
            <person name="Andreopoulos B."/>
            <person name="Lipzen A."/>
            <person name="Chen C."/>
            <person name="Yanf M."/>
            <person name="Daum C."/>
            <person name="Ng V."/>
            <person name="Clum A."/>
            <person name="Steindorff A."/>
            <person name="Ohm R."/>
            <person name="Martin F."/>
            <person name="Silar P."/>
            <person name="Natvig D."/>
            <person name="Lalanne C."/>
            <person name="Gautier V."/>
            <person name="Ament-velasquez S.L."/>
            <person name="Kruys A."/>
            <person name="Hutchinson M.I."/>
            <person name="Powell A.J."/>
            <person name="Barry K."/>
            <person name="Miller A.N."/>
            <person name="Grigoriev I.V."/>
            <person name="Debuchy R."/>
            <person name="Gladieux P."/>
            <person name="Thoren M.H."/>
            <person name="Johannesson H."/>
        </authorList>
    </citation>
    <scope>NUCLEOTIDE SEQUENCE</scope>
    <source>
        <strain evidence="6">FGSC 1904</strain>
    </source>
</reference>
<protein>
    <submittedName>
        <fullName evidence="6">Di-copper centre-containing protein</fullName>
    </submittedName>
</protein>
<dbReference type="PROSITE" id="PS00498">
    <property type="entry name" value="TYROSINASE_2"/>
    <property type="match status" value="1"/>
</dbReference>
<evidence type="ECO:0000256" key="3">
    <source>
        <dbReference type="SAM" id="SignalP"/>
    </source>
</evidence>
<accession>A0AAE0NW64</accession>
<organism evidence="6 7">
    <name type="scientific">Sordaria brevicollis</name>
    <dbReference type="NCBI Taxonomy" id="83679"/>
    <lineage>
        <taxon>Eukaryota</taxon>
        <taxon>Fungi</taxon>
        <taxon>Dikarya</taxon>
        <taxon>Ascomycota</taxon>
        <taxon>Pezizomycotina</taxon>
        <taxon>Sordariomycetes</taxon>
        <taxon>Sordariomycetidae</taxon>
        <taxon>Sordariales</taxon>
        <taxon>Sordariaceae</taxon>
        <taxon>Sordaria</taxon>
    </lineage>
</organism>
<feature type="domain" description="Tyrosinase copper-binding" evidence="4">
    <location>
        <begin position="112"/>
        <end position="129"/>
    </location>
</feature>
<dbReference type="GO" id="GO:0016491">
    <property type="term" value="F:oxidoreductase activity"/>
    <property type="evidence" value="ECO:0007669"/>
    <property type="project" value="UniProtKB-KW"/>
</dbReference>
<comment type="caution">
    <text evidence="6">The sequence shown here is derived from an EMBL/GenBank/DDBJ whole genome shotgun (WGS) entry which is preliminary data.</text>
</comment>
<keyword evidence="3" id="KW-0732">Signal</keyword>
<dbReference type="SUPFAM" id="SSF48056">
    <property type="entry name" value="Di-copper centre-containing domain"/>
    <property type="match status" value="1"/>
</dbReference>
<evidence type="ECO:0000313" key="7">
    <source>
        <dbReference type="Proteomes" id="UP001281003"/>
    </source>
</evidence>
<dbReference type="Pfam" id="PF00264">
    <property type="entry name" value="Tyrosinase"/>
    <property type="match status" value="1"/>
</dbReference>